<gene>
    <name evidence="2" type="ORF">GURASL_06790</name>
</gene>
<organism evidence="2 3">
    <name type="scientific">Geotalea uraniireducens</name>
    <dbReference type="NCBI Taxonomy" id="351604"/>
    <lineage>
        <taxon>Bacteria</taxon>
        <taxon>Pseudomonadati</taxon>
        <taxon>Thermodesulfobacteriota</taxon>
        <taxon>Desulfuromonadia</taxon>
        <taxon>Geobacterales</taxon>
        <taxon>Geobacteraceae</taxon>
        <taxon>Geotalea</taxon>
    </lineage>
</organism>
<protein>
    <submittedName>
        <fullName evidence="2">Transcriptional regulator</fullName>
    </submittedName>
</protein>
<dbReference type="InterPro" id="IPR036388">
    <property type="entry name" value="WH-like_DNA-bd_sf"/>
</dbReference>
<dbReference type="Pfam" id="PF13412">
    <property type="entry name" value="HTH_24"/>
    <property type="match status" value="1"/>
</dbReference>
<evidence type="ECO:0000313" key="3">
    <source>
        <dbReference type="Proteomes" id="UP001317705"/>
    </source>
</evidence>
<sequence length="220" mass="24892">MYVHHMNDASDKESESYRSFLLLNEIASDENLSQRELAKRLGIALGLVNSYLKHMVAKGFVRVKAFPRNRYAYLLTPRGIAEKSRLAYQHLNYFTNLYRYARRDYQQLFHRLKAEGVTRVAFCGGGEVAEIAYLSLREAELELSLLMDEEAADGQQFFGKPVVPVAIGLLAGNHRIVITSLKRQKALHHELLERGVPPEAIYTVGLGNAGQDEEEQGEQP</sequence>
<dbReference type="InterPro" id="IPR000835">
    <property type="entry name" value="HTH_MarR-typ"/>
</dbReference>
<reference evidence="2 3" key="1">
    <citation type="submission" date="2022-12" db="EMBL/GenBank/DDBJ databases">
        <title>Polyphasic characterization of Geotalea uranireducens NIT-SL11 newly isolated from a complex of sewage sludge and microbially reduced graphene oxide.</title>
        <authorList>
            <person name="Xie L."/>
            <person name="Yoshida N."/>
            <person name="Meng L."/>
        </authorList>
    </citation>
    <scope>NUCLEOTIDE SEQUENCE [LARGE SCALE GENOMIC DNA]</scope>
    <source>
        <strain evidence="2 3">NIT-SL11</strain>
    </source>
</reference>
<dbReference type="EMBL" id="AP027151">
    <property type="protein sequence ID" value="BDV41756.1"/>
    <property type="molecule type" value="Genomic_DNA"/>
</dbReference>
<evidence type="ECO:0000259" key="1">
    <source>
        <dbReference type="SMART" id="SM00347"/>
    </source>
</evidence>
<dbReference type="Proteomes" id="UP001317705">
    <property type="component" value="Chromosome"/>
</dbReference>
<proteinExistence type="predicted"/>
<name>A0ABN6VSG5_9BACT</name>
<feature type="domain" description="HTH marR-type" evidence="1">
    <location>
        <begin position="5"/>
        <end position="117"/>
    </location>
</feature>
<dbReference type="Gene3D" id="1.10.10.10">
    <property type="entry name" value="Winged helix-like DNA-binding domain superfamily/Winged helix DNA-binding domain"/>
    <property type="match status" value="1"/>
</dbReference>
<evidence type="ECO:0000313" key="2">
    <source>
        <dbReference type="EMBL" id="BDV41756.1"/>
    </source>
</evidence>
<dbReference type="SMART" id="SM00347">
    <property type="entry name" value="HTH_MARR"/>
    <property type="match status" value="1"/>
</dbReference>
<dbReference type="SUPFAM" id="SSF46785">
    <property type="entry name" value="Winged helix' DNA-binding domain"/>
    <property type="match status" value="1"/>
</dbReference>
<accession>A0ABN6VSG5</accession>
<dbReference type="InterPro" id="IPR036390">
    <property type="entry name" value="WH_DNA-bd_sf"/>
</dbReference>
<keyword evidence="3" id="KW-1185">Reference proteome</keyword>